<dbReference type="EMBL" id="BFBB01000005">
    <property type="protein sequence ID" value="GBF50478.1"/>
    <property type="molecule type" value="Genomic_DNA"/>
</dbReference>
<evidence type="ECO:0000313" key="7">
    <source>
        <dbReference type="Proteomes" id="UP000245133"/>
    </source>
</evidence>
<name>A0A2P2E0R4_9LEPT</name>
<keyword evidence="2 3" id="KW-0186">Copper</keyword>
<dbReference type="GO" id="GO:0046872">
    <property type="term" value="F:metal ion binding"/>
    <property type="evidence" value="ECO:0007669"/>
    <property type="project" value="UniProtKB-KW"/>
</dbReference>
<keyword evidence="3" id="KW-0479">Metal-binding</keyword>
<feature type="binding site" evidence="3">
    <location>
        <position position="67"/>
    </location>
    <ligand>
        <name>Cu cation</name>
        <dbReference type="ChEBI" id="CHEBI:23378"/>
    </ligand>
</feature>
<dbReference type="PROSITE" id="PS51352">
    <property type="entry name" value="THIOREDOXIN_2"/>
    <property type="match status" value="1"/>
</dbReference>
<keyword evidence="7" id="KW-1185">Reference proteome</keyword>
<evidence type="ECO:0000256" key="3">
    <source>
        <dbReference type="PIRSR" id="PIRSR603782-1"/>
    </source>
</evidence>
<dbReference type="OrthoDB" id="8550465at2"/>
<dbReference type="RefSeq" id="WP_108976405.1">
    <property type="nucleotide sequence ID" value="NZ_BFBB01000005.1"/>
</dbReference>
<dbReference type="CDD" id="cd02968">
    <property type="entry name" value="SCO"/>
    <property type="match status" value="1"/>
</dbReference>
<dbReference type="Pfam" id="PF02630">
    <property type="entry name" value="SCO1-SenC"/>
    <property type="match status" value="1"/>
</dbReference>
<feature type="binding site" evidence="3">
    <location>
        <position position="63"/>
    </location>
    <ligand>
        <name>Cu cation</name>
        <dbReference type="ChEBI" id="CHEBI:23378"/>
    </ligand>
</feature>
<proteinExistence type="inferred from homology"/>
<accession>A0A2P2E0R4</accession>
<organism evidence="6 7">
    <name type="scientific">Leptospira ryugenii</name>
    <dbReference type="NCBI Taxonomy" id="1917863"/>
    <lineage>
        <taxon>Bacteria</taxon>
        <taxon>Pseudomonadati</taxon>
        <taxon>Spirochaetota</taxon>
        <taxon>Spirochaetia</taxon>
        <taxon>Leptospirales</taxon>
        <taxon>Leptospiraceae</taxon>
        <taxon>Leptospira</taxon>
    </lineage>
</organism>
<comment type="caution">
    <text evidence="6">The sequence shown here is derived from an EMBL/GenBank/DDBJ whole genome shotgun (WGS) entry which is preliminary data.</text>
</comment>
<evidence type="ECO:0000256" key="2">
    <source>
        <dbReference type="ARBA" id="ARBA00023008"/>
    </source>
</evidence>
<dbReference type="PANTHER" id="PTHR12151:SF25">
    <property type="entry name" value="LINALOOL DEHYDRATASE_ISOMERASE DOMAIN-CONTAINING PROTEIN"/>
    <property type="match status" value="1"/>
</dbReference>
<dbReference type="Gene3D" id="3.40.30.10">
    <property type="entry name" value="Glutaredoxin"/>
    <property type="match status" value="1"/>
</dbReference>
<dbReference type="InterPro" id="IPR003782">
    <property type="entry name" value="SCO1/SenC"/>
</dbReference>
<feature type="domain" description="Thioredoxin" evidence="5">
    <location>
        <begin position="25"/>
        <end position="182"/>
    </location>
</feature>
<feature type="binding site" evidence="3">
    <location>
        <position position="147"/>
    </location>
    <ligand>
        <name>Cu cation</name>
        <dbReference type="ChEBI" id="CHEBI:23378"/>
    </ligand>
</feature>
<dbReference type="Proteomes" id="UP000245133">
    <property type="component" value="Unassembled WGS sequence"/>
</dbReference>
<comment type="similarity">
    <text evidence="1">Belongs to the SCO1/2 family.</text>
</comment>
<feature type="disulfide bond" description="Redox-active" evidence="4">
    <location>
        <begin position="63"/>
        <end position="67"/>
    </location>
</feature>
<sequence>MKSFRQYINLIFFLLFFTCKPNINLAPLPIGGDFSYADKSGKVISLKNYSEPVLLVFFGYTQCPDFCPNLLTKIKSVRNQLPDTIKFRVVFISIDPKRDDSNVTQKYIEFYFKDATGLSFNESTTNLLVKKYAAYVEANPDGQTIDHSTYVYVLDKDRKTRALLKSNDSLESYKDVILSLSSDSI</sequence>
<evidence type="ECO:0000313" key="6">
    <source>
        <dbReference type="EMBL" id="GBF50478.1"/>
    </source>
</evidence>
<dbReference type="PANTHER" id="PTHR12151">
    <property type="entry name" value="ELECTRON TRANSPORT PROTIN SCO1/SENC FAMILY MEMBER"/>
    <property type="match status" value="1"/>
</dbReference>
<evidence type="ECO:0000256" key="1">
    <source>
        <dbReference type="ARBA" id="ARBA00010996"/>
    </source>
</evidence>
<gene>
    <name evidence="6" type="ORF">LPTSP4_20030</name>
</gene>
<dbReference type="InterPro" id="IPR013766">
    <property type="entry name" value="Thioredoxin_domain"/>
</dbReference>
<dbReference type="InterPro" id="IPR036249">
    <property type="entry name" value="Thioredoxin-like_sf"/>
</dbReference>
<evidence type="ECO:0000259" key="5">
    <source>
        <dbReference type="PROSITE" id="PS51352"/>
    </source>
</evidence>
<dbReference type="AlphaFoldDB" id="A0A2P2E0R4"/>
<reference evidence="6 7" key="1">
    <citation type="submission" date="2018-02" db="EMBL/GenBank/DDBJ databases">
        <title>Novel Leptospira species isolated from soil and water in Japan.</title>
        <authorList>
            <person name="Nakao R."/>
            <person name="Masuzawa T."/>
        </authorList>
    </citation>
    <scope>NUCLEOTIDE SEQUENCE [LARGE SCALE GENOMIC DNA]</scope>
    <source>
        <strain evidence="6 7">YH101</strain>
    </source>
</reference>
<evidence type="ECO:0000256" key="4">
    <source>
        <dbReference type="PIRSR" id="PIRSR603782-2"/>
    </source>
</evidence>
<keyword evidence="4" id="KW-1015">Disulfide bond</keyword>
<protein>
    <submittedName>
        <fullName evidence="6">SCO1/SenC</fullName>
    </submittedName>
</protein>
<dbReference type="SUPFAM" id="SSF52833">
    <property type="entry name" value="Thioredoxin-like"/>
    <property type="match status" value="1"/>
</dbReference>